<comment type="caution">
    <text evidence="2">The sequence shown here is derived from an EMBL/GenBank/DDBJ whole genome shotgun (WGS) entry which is preliminary data.</text>
</comment>
<feature type="domain" description="Beta-lactamase-related" evidence="1">
    <location>
        <begin position="70"/>
        <end position="374"/>
    </location>
</feature>
<dbReference type="RefSeq" id="WP_209703997.1">
    <property type="nucleotide sequence ID" value="NZ_JAFIDA010000001.1"/>
</dbReference>
<evidence type="ECO:0000259" key="1">
    <source>
        <dbReference type="Pfam" id="PF00144"/>
    </source>
</evidence>
<proteinExistence type="predicted"/>
<dbReference type="Gene3D" id="3.40.710.10">
    <property type="entry name" value="DD-peptidase/beta-lactamase superfamily"/>
    <property type="match status" value="1"/>
</dbReference>
<dbReference type="Pfam" id="PF00144">
    <property type="entry name" value="Beta-lactamase"/>
    <property type="match status" value="1"/>
</dbReference>
<dbReference type="EMBL" id="JAFIDA010000001">
    <property type="protein sequence ID" value="MBP1324886.1"/>
    <property type="molecule type" value="Genomic_DNA"/>
</dbReference>
<dbReference type="InterPro" id="IPR001466">
    <property type="entry name" value="Beta-lactam-related"/>
</dbReference>
<evidence type="ECO:0000313" key="3">
    <source>
        <dbReference type="Proteomes" id="UP000675163"/>
    </source>
</evidence>
<reference evidence="2" key="1">
    <citation type="submission" date="2021-02" db="EMBL/GenBank/DDBJ databases">
        <title>Sequencing the genomes of 1000 actinobacteria strains.</title>
        <authorList>
            <person name="Klenk H.-P."/>
        </authorList>
    </citation>
    <scope>NUCLEOTIDE SEQUENCE</scope>
    <source>
        <strain evidence="2">DSM 22850</strain>
    </source>
</reference>
<dbReference type="SUPFAM" id="SSF56601">
    <property type="entry name" value="beta-lactamase/transpeptidase-like"/>
    <property type="match status" value="1"/>
</dbReference>
<protein>
    <submittedName>
        <fullName evidence="2">CubicO group peptidase (Beta-lactamase class C family)</fullName>
    </submittedName>
</protein>
<organism evidence="2 3">
    <name type="scientific">Leucobacter exalbidus</name>
    <dbReference type="NCBI Taxonomy" id="662960"/>
    <lineage>
        <taxon>Bacteria</taxon>
        <taxon>Bacillati</taxon>
        <taxon>Actinomycetota</taxon>
        <taxon>Actinomycetes</taxon>
        <taxon>Micrococcales</taxon>
        <taxon>Microbacteriaceae</taxon>
        <taxon>Leucobacter</taxon>
    </lineage>
</organism>
<sequence length="428" mass="45463">MSSRLTYLSSSHRRRSVGVLGALASLTISLLIAGCAVAPSTGTAATIRANAEEHAEVGALLGELASQEFEDKKLTSLVAQVMIDGESVDTVAYGEAMTGFPVTAEGRFRNGAVAIMYVAATMLAMADAGLMDIDEPISRWLPDLPDADQATPRMLASMTSGYPDHLANADFLAAQAQNPFRAWTEDELLAYSAESQRLFAPGANWDYSHAGYIILGHVLEAAGDAPLEDLISQYVLDPLKLEGTVAGVTAHVPSPVVHGFTAERGIFEDSTYWNPSWTLPHGAIETTTIDDMTTSFDAIVGRGELLTPESYQALISTDLIGFGAPLEGCRSCHTLTSEWTYGLGVFLRDDWVMQTPLFGGYQAAVATLPEAQSPMGAVTISVSIVPGPQSYSTAEWDGALANYAANLATELGRQIVPQNPPPVPTPAH</sequence>
<gene>
    <name evidence="2" type="ORF">JOF28_000118</name>
</gene>
<dbReference type="PROSITE" id="PS51257">
    <property type="entry name" value="PROKAR_LIPOPROTEIN"/>
    <property type="match status" value="1"/>
</dbReference>
<accession>A0A940T4E8</accession>
<dbReference type="InterPro" id="IPR012338">
    <property type="entry name" value="Beta-lactam/transpept-like"/>
</dbReference>
<dbReference type="InterPro" id="IPR050491">
    <property type="entry name" value="AmpC-like"/>
</dbReference>
<keyword evidence="3" id="KW-1185">Reference proteome</keyword>
<name>A0A940T4E8_9MICO</name>
<dbReference type="Proteomes" id="UP000675163">
    <property type="component" value="Unassembled WGS sequence"/>
</dbReference>
<evidence type="ECO:0000313" key="2">
    <source>
        <dbReference type="EMBL" id="MBP1324886.1"/>
    </source>
</evidence>
<dbReference type="AlphaFoldDB" id="A0A940T4E8"/>
<dbReference type="PANTHER" id="PTHR46825:SF7">
    <property type="entry name" value="D-ALANYL-D-ALANINE CARBOXYPEPTIDASE"/>
    <property type="match status" value="1"/>
</dbReference>
<dbReference type="PANTHER" id="PTHR46825">
    <property type="entry name" value="D-ALANYL-D-ALANINE-CARBOXYPEPTIDASE/ENDOPEPTIDASE AMPH"/>
    <property type="match status" value="1"/>
</dbReference>